<dbReference type="OrthoDB" id="3648147at2759"/>
<dbReference type="Proteomes" id="UP000016931">
    <property type="component" value="Unassembled WGS sequence"/>
</dbReference>
<dbReference type="RefSeq" id="XP_016761435.1">
    <property type="nucleotide sequence ID" value="XM_016905063.1"/>
</dbReference>
<sequence length="92" mass="10439">MPFSFPTRRTSTQSDSSAKSNSSSRCSSIDETLLATTLPIAPREDNYAISEQIRQKRLLVKCKRLETDGPLCYKSVKQELRQEQEQGSTARR</sequence>
<protein>
    <submittedName>
        <fullName evidence="2">Uncharacterized protein</fullName>
    </submittedName>
</protein>
<evidence type="ECO:0000313" key="2">
    <source>
        <dbReference type="EMBL" id="EMF13314.1"/>
    </source>
</evidence>
<accession>M3D613</accession>
<dbReference type="GeneID" id="27902200"/>
<dbReference type="HOGENOM" id="CLU_2414692_0_0_1"/>
<dbReference type="eggNOG" id="ENOG502RHNB">
    <property type="taxonomic scope" value="Eukaryota"/>
</dbReference>
<evidence type="ECO:0000313" key="3">
    <source>
        <dbReference type="Proteomes" id="UP000016931"/>
    </source>
</evidence>
<dbReference type="AlphaFoldDB" id="M3D613"/>
<keyword evidence="3" id="KW-1185">Reference proteome</keyword>
<organism evidence="2 3">
    <name type="scientific">Sphaerulina musiva (strain SO2202)</name>
    <name type="common">Poplar stem canker fungus</name>
    <name type="synonym">Septoria musiva</name>
    <dbReference type="NCBI Taxonomy" id="692275"/>
    <lineage>
        <taxon>Eukaryota</taxon>
        <taxon>Fungi</taxon>
        <taxon>Dikarya</taxon>
        <taxon>Ascomycota</taxon>
        <taxon>Pezizomycotina</taxon>
        <taxon>Dothideomycetes</taxon>
        <taxon>Dothideomycetidae</taxon>
        <taxon>Mycosphaerellales</taxon>
        <taxon>Mycosphaerellaceae</taxon>
        <taxon>Sphaerulina</taxon>
    </lineage>
</organism>
<evidence type="ECO:0000256" key="1">
    <source>
        <dbReference type="SAM" id="MobiDB-lite"/>
    </source>
</evidence>
<proteinExistence type="predicted"/>
<name>M3D613_SPHMS</name>
<dbReference type="EMBL" id="KB456263">
    <property type="protein sequence ID" value="EMF13314.1"/>
    <property type="molecule type" value="Genomic_DNA"/>
</dbReference>
<gene>
    <name evidence="2" type="ORF">SEPMUDRAFT_148659</name>
</gene>
<feature type="compositionally biased region" description="Low complexity" evidence="1">
    <location>
        <begin position="11"/>
        <end position="26"/>
    </location>
</feature>
<feature type="region of interest" description="Disordered" evidence="1">
    <location>
        <begin position="1"/>
        <end position="26"/>
    </location>
</feature>
<reference evidence="2 3" key="1">
    <citation type="journal article" date="2012" name="PLoS Pathog.">
        <title>Diverse lifestyles and strategies of plant pathogenesis encoded in the genomes of eighteen Dothideomycetes fungi.</title>
        <authorList>
            <person name="Ohm R.A."/>
            <person name="Feau N."/>
            <person name="Henrissat B."/>
            <person name="Schoch C.L."/>
            <person name="Horwitz B.A."/>
            <person name="Barry K.W."/>
            <person name="Condon B.J."/>
            <person name="Copeland A.C."/>
            <person name="Dhillon B."/>
            <person name="Glaser F."/>
            <person name="Hesse C.N."/>
            <person name="Kosti I."/>
            <person name="LaButti K."/>
            <person name="Lindquist E.A."/>
            <person name="Lucas S."/>
            <person name="Salamov A.A."/>
            <person name="Bradshaw R.E."/>
            <person name="Ciuffetti L."/>
            <person name="Hamelin R.C."/>
            <person name="Kema G.H.J."/>
            <person name="Lawrence C."/>
            <person name="Scott J.A."/>
            <person name="Spatafora J.W."/>
            <person name="Turgeon B.G."/>
            <person name="de Wit P.J.G.M."/>
            <person name="Zhong S."/>
            <person name="Goodwin S.B."/>
            <person name="Grigoriev I.V."/>
        </authorList>
    </citation>
    <scope>NUCLEOTIDE SEQUENCE [LARGE SCALE GENOMIC DNA]</scope>
    <source>
        <strain evidence="2 3">SO2202</strain>
    </source>
</reference>